<dbReference type="VEuPathDB" id="FungiDB:FOXG_19478"/>
<dbReference type="InterPro" id="IPR011118">
    <property type="entry name" value="Tannase/feruloyl_esterase"/>
</dbReference>
<dbReference type="OrthoDB" id="5013635at2759"/>
<sequence length="202" mass="21657">MLHTLSAMLLFANAHSPIVAGSALPFVHDIFSSIALYGTHIRPISASMANVTAPKTMANFWPIETPISVQVCNATIQYTHLGWNDTINTFVHLPVSVDWNGRLLGTRGSGWATGQIAGLVLPATKGFASVATDGGHSTSPLAPAADWVLAAKVNINWNLLNDFASVALDDAATLGKEAVAAFYGSRSNKIYFLKQFTYFIYT</sequence>
<name>A0A0J9V1I7_FUSO4</name>
<dbReference type="Pfam" id="PF07519">
    <property type="entry name" value="Tannase"/>
    <property type="match status" value="1"/>
</dbReference>
<dbReference type="AlphaFoldDB" id="A0A0J9V1I7"/>
<evidence type="ECO:0000256" key="4">
    <source>
        <dbReference type="ARBA" id="ARBA00023157"/>
    </source>
</evidence>
<comment type="similarity">
    <text evidence="5">Belongs to the tannase family.</text>
</comment>
<evidence type="ECO:0000256" key="3">
    <source>
        <dbReference type="ARBA" id="ARBA00022801"/>
    </source>
</evidence>
<dbReference type="PANTHER" id="PTHR33938">
    <property type="entry name" value="FERULOYL ESTERASE B-RELATED"/>
    <property type="match status" value="1"/>
</dbReference>
<dbReference type="Proteomes" id="UP000009097">
    <property type="component" value="Unassembled WGS sequence"/>
</dbReference>
<evidence type="ECO:0000256" key="2">
    <source>
        <dbReference type="ARBA" id="ARBA00022729"/>
    </source>
</evidence>
<organism evidence="6 7">
    <name type="scientific">Fusarium oxysporum f. sp. lycopersici (strain 4287 / CBS 123668 / FGSC 9935 / NRRL 34936)</name>
    <name type="common">Fusarium vascular wilt of tomato</name>
    <dbReference type="NCBI Taxonomy" id="426428"/>
    <lineage>
        <taxon>Eukaryota</taxon>
        <taxon>Fungi</taxon>
        <taxon>Dikarya</taxon>
        <taxon>Ascomycota</taxon>
        <taxon>Pezizomycotina</taxon>
        <taxon>Sordariomycetes</taxon>
        <taxon>Hypocreomycetidae</taxon>
        <taxon>Hypocreales</taxon>
        <taxon>Nectriaceae</taxon>
        <taxon>Fusarium</taxon>
        <taxon>Fusarium oxysporum species complex</taxon>
    </lineage>
</organism>
<evidence type="ECO:0000256" key="1">
    <source>
        <dbReference type="ARBA" id="ARBA00022487"/>
    </source>
</evidence>
<keyword evidence="4" id="KW-1015">Disulfide bond</keyword>
<evidence type="ECO:0000313" key="7">
    <source>
        <dbReference type="Proteomes" id="UP000009097"/>
    </source>
</evidence>
<dbReference type="EC" id="3.1.1.-" evidence="5"/>
<dbReference type="GeneID" id="28960184"/>
<reference evidence="6" key="1">
    <citation type="submission" date="2007-04" db="EMBL/GenBank/DDBJ databases">
        <authorList>
            <consortium name="The Broad Institute Genome Sequencing Platform"/>
            <person name="Birren B."/>
            <person name="Lander E."/>
            <person name="Galagan J."/>
            <person name="Nusbaum C."/>
            <person name="Devon K."/>
            <person name="Ma L.-J."/>
            <person name="Jaffe D."/>
            <person name="Butler J."/>
            <person name="Alvarez P."/>
            <person name="Gnerre S."/>
            <person name="Grabherr M."/>
            <person name="Kleber M."/>
            <person name="Mauceli E."/>
            <person name="Brockman W."/>
            <person name="MacCallum I.A."/>
            <person name="Young S."/>
            <person name="LaButti K."/>
            <person name="DeCaprio D."/>
            <person name="Crawford M."/>
            <person name="Koehrsen M."/>
            <person name="Engels R."/>
            <person name="Montgomery P."/>
            <person name="Pearson M."/>
            <person name="Howarth C."/>
            <person name="Larson L."/>
            <person name="White J."/>
            <person name="O'Leary S."/>
            <person name="Kodira C."/>
            <person name="Zeng Q."/>
            <person name="Yandava C."/>
            <person name="Alvarado L."/>
            <person name="Kistler C."/>
            <person name="Shim W.-B."/>
            <person name="Kang S."/>
            <person name="Woloshuk C."/>
        </authorList>
    </citation>
    <scope>NUCLEOTIDE SEQUENCE</scope>
    <source>
        <strain evidence="6">4287</strain>
    </source>
</reference>
<feature type="chain" id="PRO_5005120536" description="Carboxylic ester hydrolase" evidence="5">
    <location>
        <begin position="24"/>
        <end position="202"/>
    </location>
</feature>
<dbReference type="GO" id="GO:0052689">
    <property type="term" value="F:carboxylic ester hydrolase activity"/>
    <property type="evidence" value="ECO:0007669"/>
    <property type="project" value="UniProtKB-KW"/>
</dbReference>
<protein>
    <recommendedName>
        <fullName evidence="5">Carboxylic ester hydrolase</fullName>
        <ecNumber evidence="5">3.1.1.-</ecNumber>
    </recommendedName>
</protein>
<dbReference type="RefSeq" id="XP_018243068.1">
    <property type="nucleotide sequence ID" value="XM_018399700.1"/>
</dbReference>
<keyword evidence="3 5" id="KW-0378">Hydrolase</keyword>
<dbReference type="PANTHER" id="PTHR33938:SF8">
    <property type="entry name" value="CARBOXYLIC ESTER HYDROLASE"/>
    <property type="match status" value="1"/>
</dbReference>
<keyword evidence="1" id="KW-0719">Serine esterase</keyword>
<dbReference type="KEGG" id="fox:FOXG_19478"/>
<accession>A0A0J9V1I7</accession>
<keyword evidence="2 5" id="KW-0732">Signal</keyword>
<reference evidence="6" key="2">
    <citation type="journal article" date="2010" name="Nature">
        <title>Comparative genomics reveals mobile pathogenicity chromosomes in Fusarium.</title>
        <authorList>
            <person name="Ma L.J."/>
            <person name="van der Does H.C."/>
            <person name="Borkovich K.A."/>
            <person name="Coleman J.J."/>
            <person name="Daboussi M.J."/>
            <person name="Di Pietro A."/>
            <person name="Dufresne M."/>
            <person name="Freitag M."/>
            <person name="Grabherr M."/>
            <person name="Henrissat B."/>
            <person name="Houterman P.M."/>
            <person name="Kang S."/>
            <person name="Shim W.B."/>
            <person name="Woloshuk C."/>
            <person name="Xie X."/>
            <person name="Xu J.R."/>
            <person name="Antoniw J."/>
            <person name="Baker S.E."/>
            <person name="Bluhm B.H."/>
            <person name="Breakspear A."/>
            <person name="Brown D.W."/>
            <person name="Butchko R.A."/>
            <person name="Chapman S."/>
            <person name="Coulson R."/>
            <person name="Coutinho P.M."/>
            <person name="Danchin E.G."/>
            <person name="Diener A."/>
            <person name="Gale L.R."/>
            <person name="Gardiner D.M."/>
            <person name="Goff S."/>
            <person name="Hammond-Kosack K.E."/>
            <person name="Hilburn K."/>
            <person name="Hua-Van A."/>
            <person name="Jonkers W."/>
            <person name="Kazan K."/>
            <person name="Kodira C.D."/>
            <person name="Koehrsen M."/>
            <person name="Kumar L."/>
            <person name="Lee Y.H."/>
            <person name="Li L."/>
            <person name="Manners J.M."/>
            <person name="Miranda-Saavedra D."/>
            <person name="Mukherjee M."/>
            <person name="Park G."/>
            <person name="Park J."/>
            <person name="Park S.Y."/>
            <person name="Proctor R.H."/>
            <person name="Regev A."/>
            <person name="Ruiz-Roldan M.C."/>
            <person name="Sain D."/>
            <person name="Sakthikumar S."/>
            <person name="Sykes S."/>
            <person name="Schwartz D.C."/>
            <person name="Turgeon B.G."/>
            <person name="Wapinski I."/>
            <person name="Yoder O."/>
            <person name="Young S."/>
            <person name="Zeng Q."/>
            <person name="Zhou S."/>
            <person name="Galagan J."/>
            <person name="Cuomo C.A."/>
            <person name="Kistler H.C."/>
            <person name="Rep M."/>
        </authorList>
    </citation>
    <scope>NUCLEOTIDE SEQUENCE [LARGE SCALE GENOMIC DNA]</scope>
    <source>
        <strain evidence="6">4287</strain>
    </source>
</reference>
<feature type="signal peptide" evidence="5">
    <location>
        <begin position="1"/>
        <end position="23"/>
    </location>
</feature>
<dbReference type="EMBL" id="DS231703">
    <property type="protein sequence ID" value="KNB05023.1"/>
    <property type="molecule type" value="Genomic_DNA"/>
</dbReference>
<proteinExistence type="inferred from homology"/>
<gene>
    <name evidence="6" type="ORF">FOXG_19478</name>
</gene>
<evidence type="ECO:0000313" key="6">
    <source>
        <dbReference type="EMBL" id="KNB05023.1"/>
    </source>
</evidence>
<evidence type="ECO:0000256" key="5">
    <source>
        <dbReference type="RuleBase" id="RU361238"/>
    </source>
</evidence>